<feature type="transmembrane region" description="Helical" evidence="6">
    <location>
        <begin position="164"/>
        <end position="185"/>
    </location>
</feature>
<evidence type="ECO:0000256" key="5">
    <source>
        <dbReference type="ARBA" id="ARBA00023136"/>
    </source>
</evidence>
<accession>A0A918HV00</accession>
<evidence type="ECO:0000256" key="2">
    <source>
        <dbReference type="ARBA" id="ARBA00022475"/>
    </source>
</evidence>
<keyword evidence="5 6" id="KW-0472">Membrane</keyword>
<keyword evidence="4 6" id="KW-1133">Transmembrane helix</keyword>
<feature type="transmembrane region" description="Helical" evidence="6">
    <location>
        <begin position="239"/>
        <end position="261"/>
    </location>
</feature>
<dbReference type="Pfam" id="PF09678">
    <property type="entry name" value="Caa3_CtaG"/>
    <property type="match status" value="1"/>
</dbReference>
<dbReference type="AlphaFoldDB" id="A0A918HV00"/>
<feature type="transmembrane region" description="Helical" evidence="6">
    <location>
        <begin position="20"/>
        <end position="41"/>
    </location>
</feature>
<dbReference type="RefSeq" id="WP_229890546.1">
    <property type="nucleotide sequence ID" value="NZ_BMTP01000002.1"/>
</dbReference>
<evidence type="ECO:0000256" key="4">
    <source>
        <dbReference type="ARBA" id="ARBA00022989"/>
    </source>
</evidence>
<comment type="caution">
    <text evidence="7">The sequence shown here is derived from an EMBL/GenBank/DDBJ whole genome shotgun (WGS) entry which is preliminary data.</text>
</comment>
<reference evidence="7" key="2">
    <citation type="submission" date="2020-09" db="EMBL/GenBank/DDBJ databases">
        <authorList>
            <person name="Sun Q."/>
            <person name="Ohkuma M."/>
        </authorList>
    </citation>
    <scope>NUCLEOTIDE SEQUENCE</scope>
    <source>
        <strain evidence="7">JCM 4391</strain>
    </source>
</reference>
<feature type="transmembrane region" description="Helical" evidence="6">
    <location>
        <begin position="131"/>
        <end position="152"/>
    </location>
</feature>
<keyword evidence="2" id="KW-1003">Cell membrane</keyword>
<proteinExistence type="predicted"/>
<evidence type="ECO:0000256" key="6">
    <source>
        <dbReference type="SAM" id="Phobius"/>
    </source>
</evidence>
<keyword evidence="8" id="KW-1185">Reference proteome</keyword>
<gene>
    <name evidence="7" type="ORF">GCM10010274_09430</name>
</gene>
<sequence>MTAIHVHPAPADVPAGLAGLAGPLTAAVAVLAVGAYLLAAARLRRRGDAWPPYRDVSFACGGGALAWAAAGGMAGTPVGAPFTTHMAQHLVVGMAAPLLFVLARPLTLVLRVTPPGPVRRGLTAVLRSRPAGVLAFPPVAALLDLGGLWLLYRTGLFAATREHAWVHAAVHAHVLLAGLLFTLAVCQTEPVRHRRGLVLRGGTLLAAGAAHAVLAKTLYAAPPPGTSFAAADLSAGAQLMYYGGDLVELALAVVLAVQWYARTGRARARRLARPPAGRRARASGAFPG</sequence>
<organism evidence="7 8">
    <name type="scientific">Streptomyces lavendofoliae</name>
    <dbReference type="NCBI Taxonomy" id="67314"/>
    <lineage>
        <taxon>Bacteria</taxon>
        <taxon>Bacillati</taxon>
        <taxon>Actinomycetota</taxon>
        <taxon>Actinomycetes</taxon>
        <taxon>Kitasatosporales</taxon>
        <taxon>Streptomycetaceae</taxon>
        <taxon>Streptomyces</taxon>
    </lineage>
</organism>
<evidence type="ECO:0008006" key="9">
    <source>
        <dbReference type="Google" id="ProtNLM"/>
    </source>
</evidence>
<dbReference type="Proteomes" id="UP000636661">
    <property type="component" value="Unassembled WGS sequence"/>
</dbReference>
<name>A0A918HV00_9ACTN</name>
<feature type="transmembrane region" description="Helical" evidence="6">
    <location>
        <begin position="197"/>
        <end position="219"/>
    </location>
</feature>
<dbReference type="EMBL" id="BMTP01000002">
    <property type="protein sequence ID" value="GGU24921.1"/>
    <property type="molecule type" value="Genomic_DNA"/>
</dbReference>
<evidence type="ECO:0000256" key="3">
    <source>
        <dbReference type="ARBA" id="ARBA00022692"/>
    </source>
</evidence>
<comment type="subcellular location">
    <subcellularLocation>
        <location evidence="1">Cell membrane</location>
        <topology evidence="1">Multi-pass membrane protein</topology>
    </subcellularLocation>
</comment>
<evidence type="ECO:0000313" key="7">
    <source>
        <dbReference type="EMBL" id="GGU24921.1"/>
    </source>
</evidence>
<feature type="transmembrane region" description="Helical" evidence="6">
    <location>
        <begin position="90"/>
        <end position="110"/>
    </location>
</feature>
<reference evidence="7" key="1">
    <citation type="journal article" date="2014" name="Int. J. Syst. Evol. Microbiol.">
        <title>Complete genome sequence of Corynebacterium casei LMG S-19264T (=DSM 44701T), isolated from a smear-ripened cheese.</title>
        <authorList>
            <consortium name="US DOE Joint Genome Institute (JGI-PGF)"/>
            <person name="Walter F."/>
            <person name="Albersmeier A."/>
            <person name="Kalinowski J."/>
            <person name="Ruckert C."/>
        </authorList>
    </citation>
    <scope>NUCLEOTIDE SEQUENCE</scope>
    <source>
        <strain evidence="7">JCM 4391</strain>
    </source>
</reference>
<dbReference type="GO" id="GO:0005886">
    <property type="term" value="C:plasma membrane"/>
    <property type="evidence" value="ECO:0007669"/>
    <property type="project" value="UniProtKB-SubCell"/>
</dbReference>
<feature type="transmembrane region" description="Helical" evidence="6">
    <location>
        <begin position="53"/>
        <end position="70"/>
    </location>
</feature>
<protein>
    <recommendedName>
        <fullName evidence="9">Cytochrome c oxidase assembly protein</fullName>
    </recommendedName>
</protein>
<evidence type="ECO:0000313" key="8">
    <source>
        <dbReference type="Proteomes" id="UP000636661"/>
    </source>
</evidence>
<dbReference type="InterPro" id="IPR019108">
    <property type="entry name" value="Caa3_assmbl_CtaG-rel"/>
</dbReference>
<evidence type="ECO:0000256" key="1">
    <source>
        <dbReference type="ARBA" id="ARBA00004651"/>
    </source>
</evidence>
<keyword evidence="3 6" id="KW-0812">Transmembrane</keyword>